<feature type="compositionally biased region" description="Basic and acidic residues" evidence="3">
    <location>
        <begin position="215"/>
        <end position="245"/>
    </location>
</feature>
<dbReference type="EMBL" id="VSDO01000002">
    <property type="protein sequence ID" value="TYA12904.1"/>
    <property type="molecule type" value="Genomic_DNA"/>
</dbReference>
<keyword evidence="4" id="KW-0472">Membrane</keyword>
<sequence>MNCSEAVEWMHRYIDHDLDEEQSSVLFEHLEGCAECSENFALLREISAKLEDLPKVTPPFSLVDSILPRLDEIDRARREGGAAFEALPATMVSGEIASELSRNDRHRQSGPRRGRVYRAGALGVAAAAILGLFIYQYEPQHVPEAEMASRAAQDRSGEETASTMNDSGDALHDAGGSAPADQKGDGAGNEPQADSGAPVSEAKPPSPETSAPPSREAKDADSGRRGKDAAPSEETGDAKAPKKEALAPPAGTKSGDTSGGVKSGHAGNSQPAGKRGAADGEGEAVNPDEGTANSMMELLPPKSALEDQGQMYGITAAPSVSEWTSPDGSYTAEFRDSRLYVYQNADGERKLLVEQPVDGSLLGGEWSADGQTFTYETEKDGASSSHQIEPSPQEPATDNGSSGNQQ</sequence>
<protein>
    <recommendedName>
        <fullName evidence="2">Anti-sigma-W factor RsiW</fullName>
    </recommendedName>
</protein>
<evidence type="ECO:0000256" key="3">
    <source>
        <dbReference type="SAM" id="MobiDB-lite"/>
    </source>
</evidence>
<feature type="compositionally biased region" description="Polar residues" evidence="3">
    <location>
        <begin position="382"/>
        <end position="406"/>
    </location>
</feature>
<dbReference type="OrthoDB" id="2381690at2"/>
<evidence type="ECO:0000313" key="6">
    <source>
        <dbReference type="EMBL" id="TYA12904.1"/>
    </source>
</evidence>
<dbReference type="Pfam" id="PF13490">
    <property type="entry name" value="zf-HC2"/>
    <property type="match status" value="1"/>
</dbReference>
<dbReference type="InterPro" id="IPR027383">
    <property type="entry name" value="Znf_put"/>
</dbReference>
<keyword evidence="4" id="KW-1133">Transmembrane helix</keyword>
<reference evidence="6 7" key="1">
    <citation type="submission" date="2019-08" db="EMBL/GenBank/DDBJ databases">
        <title>Genome sequencing of Paenibacillus faecis DSM 23593(T).</title>
        <authorList>
            <person name="Kook J.-K."/>
            <person name="Park S.-N."/>
            <person name="Lim Y.K."/>
        </authorList>
    </citation>
    <scope>NUCLEOTIDE SEQUENCE [LARGE SCALE GENOMIC DNA]</scope>
    <source>
        <strain evidence="6 7">DSM 23593</strain>
    </source>
</reference>
<evidence type="ECO:0000256" key="1">
    <source>
        <dbReference type="ARBA" id="ARBA00024353"/>
    </source>
</evidence>
<gene>
    <name evidence="6" type="ORF">FRY98_09395</name>
</gene>
<keyword evidence="7" id="KW-1185">Reference proteome</keyword>
<dbReference type="Gene3D" id="1.10.10.1320">
    <property type="entry name" value="Anti-sigma factor, zinc-finger domain"/>
    <property type="match status" value="1"/>
</dbReference>
<keyword evidence="4" id="KW-0812">Transmembrane</keyword>
<dbReference type="Proteomes" id="UP000325218">
    <property type="component" value="Unassembled WGS sequence"/>
</dbReference>
<comment type="caution">
    <text evidence="6">The sequence shown here is derived from an EMBL/GenBank/DDBJ whole genome shotgun (WGS) entry which is preliminary data.</text>
</comment>
<feature type="transmembrane region" description="Helical" evidence="4">
    <location>
        <begin position="116"/>
        <end position="137"/>
    </location>
</feature>
<dbReference type="AlphaFoldDB" id="A0A5D0CUL5"/>
<organism evidence="6 7">
    <name type="scientific">Paenibacillus faecis</name>
    <dbReference type="NCBI Taxonomy" id="862114"/>
    <lineage>
        <taxon>Bacteria</taxon>
        <taxon>Bacillati</taxon>
        <taxon>Bacillota</taxon>
        <taxon>Bacilli</taxon>
        <taxon>Bacillales</taxon>
        <taxon>Paenibacillaceae</taxon>
        <taxon>Paenibacillus</taxon>
    </lineage>
</organism>
<dbReference type="RefSeq" id="WP_148451505.1">
    <property type="nucleotide sequence ID" value="NZ_VSDO01000002.1"/>
</dbReference>
<name>A0A5D0CUL5_9BACL</name>
<dbReference type="InterPro" id="IPR041916">
    <property type="entry name" value="Anti_sigma_zinc_sf"/>
</dbReference>
<evidence type="ECO:0000259" key="5">
    <source>
        <dbReference type="Pfam" id="PF13490"/>
    </source>
</evidence>
<feature type="domain" description="Putative zinc-finger" evidence="5">
    <location>
        <begin position="3"/>
        <end position="36"/>
    </location>
</feature>
<comment type="similarity">
    <text evidence="1">Belongs to the zinc-associated anti-sigma factor (ZAS) superfamily. Anti-sigma-W factor family.</text>
</comment>
<evidence type="ECO:0000256" key="4">
    <source>
        <dbReference type="SAM" id="Phobius"/>
    </source>
</evidence>
<evidence type="ECO:0000313" key="7">
    <source>
        <dbReference type="Proteomes" id="UP000325218"/>
    </source>
</evidence>
<evidence type="ECO:0000256" key="2">
    <source>
        <dbReference type="ARBA" id="ARBA00024438"/>
    </source>
</evidence>
<proteinExistence type="inferred from homology"/>
<feature type="region of interest" description="Disordered" evidence="3">
    <location>
        <begin position="361"/>
        <end position="406"/>
    </location>
</feature>
<feature type="region of interest" description="Disordered" evidence="3">
    <location>
        <begin position="145"/>
        <end position="297"/>
    </location>
</feature>
<accession>A0A5D0CUL5</accession>